<dbReference type="PROSITE" id="PS01180">
    <property type="entry name" value="CUB"/>
    <property type="match status" value="1"/>
</dbReference>
<dbReference type="PANTHER" id="PTHR11905:SF159">
    <property type="entry name" value="ADAM METALLOPROTEASE"/>
    <property type="match status" value="1"/>
</dbReference>
<keyword evidence="1 3" id="KW-0732">Signal</keyword>
<dbReference type="Pfam" id="PF18962">
    <property type="entry name" value="Por_Secre_tail"/>
    <property type="match status" value="1"/>
</dbReference>
<evidence type="ECO:0000256" key="1">
    <source>
        <dbReference type="ARBA" id="ARBA00022729"/>
    </source>
</evidence>
<keyword evidence="7" id="KW-1185">Reference proteome</keyword>
<dbReference type="Pfam" id="PF13688">
    <property type="entry name" value="Reprolysin_5"/>
    <property type="match status" value="1"/>
</dbReference>
<dbReference type="CDD" id="cd00041">
    <property type="entry name" value="CUB"/>
    <property type="match status" value="1"/>
</dbReference>
<feature type="chain" id="PRO_5016725297" evidence="3">
    <location>
        <begin position="19"/>
        <end position="721"/>
    </location>
</feature>
<evidence type="ECO:0000256" key="2">
    <source>
        <dbReference type="ARBA" id="ARBA00023157"/>
    </source>
</evidence>
<dbReference type="SUPFAM" id="SSF55486">
    <property type="entry name" value="Metalloproteases ('zincins'), catalytic domain"/>
    <property type="match status" value="1"/>
</dbReference>
<dbReference type="InterPro" id="IPR026444">
    <property type="entry name" value="Secre_tail"/>
</dbReference>
<reference evidence="6 7" key="1">
    <citation type="submission" date="2018-07" db="EMBL/GenBank/DDBJ databases">
        <title>Complete genome sequence of Flavobacterium arcticum type strain SM1502T.</title>
        <authorList>
            <person name="Li Y."/>
            <person name="Li D.-D."/>
        </authorList>
    </citation>
    <scope>NUCLEOTIDE SEQUENCE [LARGE SCALE GENOMIC DNA]</scope>
    <source>
        <strain evidence="6 7">SM1502</strain>
    </source>
</reference>
<dbReference type="InterPro" id="IPR001590">
    <property type="entry name" value="Peptidase_M12B"/>
</dbReference>
<dbReference type="InterPro" id="IPR013783">
    <property type="entry name" value="Ig-like_fold"/>
</dbReference>
<dbReference type="SUPFAM" id="SSF49265">
    <property type="entry name" value="Fibronectin type III"/>
    <property type="match status" value="1"/>
</dbReference>
<feature type="domain" description="Peptidase M12B" evidence="5">
    <location>
        <begin position="212"/>
        <end position="397"/>
    </location>
</feature>
<evidence type="ECO:0000259" key="4">
    <source>
        <dbReference type="PROSITE" id="PS01180"/>
    </source>
</evidence>
<evidence type="ECO:0000313" key="6">
    <source>
        <dbReference type="EMBL" id="AXG73796.1"/>
    </source>
</evidence>
<dbReference type="EMBL" id="CP031188">
    <property type="protein sequence ID" value="AXG73796.1"/>
    <property type="molecule type" value="Genomic_DNA"/>
</dbReference>
<dbReference type="Gene3D" id="2.60.40.10">
    <property type="entry name" value="Immunoglobulins"/>
    <property type="match status" value="1"/>
</dbReference>
<dbReference type="InterPro" id="IPR035914">
    <property type="entry name" value="Sperma_CUB_dom_sf"/>
</dbReference>
<dbReference type="Proteomes" id="UP000253951">
    <property type="component" value="Chromosome"/>
</dbReference>
<dbReference type="RefSeq" id="WP_114677555.1">
    <property type="nucleotide sequence ID" value="NZ_CP031188.1"/>
</dbReference>
<evidence type="ECO:0000259" key="5">
    <source>
        <dbReference type="PROSITE" id="PS50215"/>
    </source>
</evidence>
<organism evidence="6 7">
    <name type="scientific">Flavobacterium arcticum</name>
    <dbReference type="NCBI Taxonomy" id="1784713"/>
    <lineage>
        <taxon>Bacteria</taxon>
        <taxon>Pseudomonadati</taxon>
        <taxon>Bacteroidota</taxon>
        <taxon>Flavobacteriia</taxon>
        <taxon>Flavobacteriales</taxon>
        <taxon>Flavobacteriaceae</taxon>
        <taxon>Flavobacterium</taxon>
    </lineage>
</organism>
<feature type="domain" description="CUB" evidence="4">
    <location>
        <begin position="529"/>
        <end position="635"/>
    </location>
</feature>
<dbReference type="SMART" id="SM00042">
    <property type="entry name" value="CUB"/>
    <property type="match status" value="1"/>
</dbReference>
<sequence>MKKITLIIALLLSVSFYAQRRVAIKVQELNNAEASFQKFTPLIASQGTKDYTIVDNETYATLDSNVLNTIYNSKPETINLIIPYQGNNINISLYKVTIFAEGFHADTDKEKDFAFKHGVFYRGIIKNDNASLASFSFFENEMSGIVSNQEHKNIVIGKLAKLHNFSEYIIYSDSELNVANPFNCSTSDDNIIKGQQFGKKTALSTQNTETDKCVGLYYEIDYDIFQQNFSTEELTANWLTSLFNNTQTLYDNDGINISLKSFFIWTTDDPYFGEDSVDYLIQFFDNYQTTFFDGDLGQLLADDLGSLGGIAFLNGVCDIPNNVSYVDVDGTSLQDVPAYSWSVQASTHELGHQLGSPHTHACVWNGNNTAIDGCYETEGGCAPGPIPTNGGTIMSYCHLSSAGVNLANGFGEQPAQLMIDNVNASNCLSTSCEGGICDGNISNLGVEDSSLDNFIISWEDESSTTNLWDIRLDEASTSQNSGWVEVDSEFVTIQDLQPNNYYVLKVRSVCETGVSGIEEILFATDADWCEGQIFTDPGGVSGNYNENQYIARTFTPTEEGKVIRVTFNSFELEQGFDYLTIYNGATTTAPLINNYTGTSIQNVVTSTAADGSLTFEFSSNESQNNAGWVASVECVNANASVNDNSFNNFTYYPNPATDLLNISAGEEITEIKVYAISGQLLFTKEVNAAQTTIDISALANGVYFFKAVNDNKETNFRVVKQ</sequence>
<name>A0A345HB36_9FLAO</name>
<dbReference type="OrthoDB" id="1182309at2"/>
<dbReference type="PROSITE" id="PS50215">
    <property type="entry name" value="ADAM_MEPRO"/>
    <property type="match status" value="1"/>
</dbReference>
<dbReference type="KEGG" id="fat:DVK85_05915"/>
<dbReference type="Pfam" id="PF00431">
    <property type="entry name" value="CUB"/>
    <property type="match status" value="1"/>
</dbReference>
<gene>
    <name evidence="6" type="ORF">DVK85_05915</name>
</gene>
<feature type="signal peptide" evidence="3">
    <location>
        <begin position="1"/>
        <end position="18"/>
    </location>
</feature>
<accession>A0A345HB36</accession>
<dbReference type="PANTHER" id="PTHR11905">
    <property type="entry name" value="ADAM A DISINTEGRIN AND METALLOPROTEASE DOMAIN"/>
    <property type="match status" value="1"/>
</dbReference>
<dbReference type="GO" id="GO:0006509">
    <property type="term" value="P:membrane protein ectodomain proteolysis"/>
    <property type="evidence" value="ECO:0007669"/>
    <property type="project" value="TreeGrafter"/>
</dbReference>
<evidence type="ECO:0000313" key="7">
    <source>
        <dbReference type="Proteomes" id="UP000253951"/>
    </source>
</evidence>
<evidence type="ECO:0000256" key="3">
    <source>
        <dbReference type="SAM" id="SignalP"/>
    </source>
</evidence>
<proteinExistence type="predicted"/>
<dbReference type="InterPro" id="IPR024079">
    <property type="entry name" value="MetalloPept_cat_dom_sf"/>
</dbReference>
<dbReference type="CDD" id="cd00063">
    <property type="entry name" value="FN3"/>
    <property type="match status" value="1"/>
</dbReference>
<protein>
    <submittedName>
        <fullName evidence="6">T9SS C-terminal target domain-containing protein</fullName>
    </submittedName>
</protein>
<dbReference type="InterPro" id="IPR036116">
    <property type="entry name" value="FN3_sf"/>
</dbReference>
<dbReference type="InterPro" id="IPR000859">
    <property type="entry name" value="CUB_dom"/>
</dbReference>
<keyword evidence="2" id="KW-1015">Disulfide bond</keyword>
<dbReference type="SMART" id="SM00060">
    <property type="entry name" value="FN3"/>
    <property type="match status" value="1"/>
</dbReference>
<dbReference type="GO" id="GO:0004222">
    <property type="term" value="F:metalloendopeptidase activity"/>
    <property type="evidence" value="ECO:0007669"/>
    <property type="project" value="InterPro"/>
</dbReference>
<dbReference type="InterPro" id="IPR003961">
    <property type="entry name" value="FN3_dom"/>
</dbReference>
<dbReference type="AlphaFoldDB" id="A0A345HB36"/>
<dbReference type="NCBIfam" id="TIGR04183">
    <property type="entry name" value="Por_Secre_tail"/>
    <property type="match status" value="1"/>
</dbReference>
<dbReference type="Gene3D" id="3.40.390.10">
    <property type="entry name" value="Collagenase (Catalytic Domain)"/>
    <property type="match status" value="1"/>
</dbReference>
<dbReference type="Gene3D" id="2.60.120.290">
    <property type="entry name" value="Spermadhesin, CUB domain"/>
    <property type="match status" value="1"/>
</dbReference>
<dbReference type="SUPFAM" id="SSF49854">
    <property type="entry name" value="Spermadhesin, CUB domain"/>
    <property type="match status" value="1"/>
</dbReference>